<proteinExistence type="predicted"/>
<sequence>MNNKVFYLIISLFIFSFSFSQQKTIDKKLFSEVVAKLEDDKKSFEIFSNLYQEYILDLSEEGHKEHFLDLYIQLYNEGFPMVRLLKIESLSKAFDQLIKRDRTDYNVRLYKAFLKLIRNKKNYSTDIDIGAQGEQKQYFLKFLNEYKIVPETN</sequence>
<evidence type="ECO:0000313" key="1">
    <source>
        <dbReference type="EMBL" id="QQU01202.1"/>
    </source>
</evidence>
<dbReference type="GeneID" id="93527093"/>
<dbReference type="Proteomes" id="UP000596202">
    <property type="component" value="Chromosome"/>
</dbReference>
<accession>A0A9Q7E9I3</accession>
<name>A0A9Q7E9I3_MYROD</name>
<evidence type="ECO:0000313" key="2">
    <source>
        <dbReference type="Proteomes" id="UP000596202"/>
    </source>
</evidence>
<gene>
    <name evidence="1" type="ORF">I6I88_05475</name>
</gene>
<dbReference type="RefSeq" id="WP_002991579.1">
    <property type="nucleotide sequence ID" value="NZ_CP068108.1"/>
</dbReference>
<reference evidence="1 2" key="1">
    <citation type="submission" date="2021-01" db="EMBL/GenBank/DDBJ databases">
        <title>FDA dAtabase for Regulatory Grade micrObial Sequences (FDA-ARGOS): Supporting development and validation of Infectious Disease Dx tests.</title>
        <authorList>
            <person name="Sproer C."/>
            <person name="Gronow S."/>
            <person name="Severitt S."/>
            <person name="Schroder I."/>
            <person name="Tallon L."/>
            <person name="Sadzewicz L."/>
            <person name="Zhao X."/>
            <person name="Boylan J."/>
            <person name="Ott S."/>
            <person name="Bowen H."/>
            <person name="Vavikolanu K."/>
            <person name="Mehta A."/>
            <person name="Aluvathingal J."/>
            <person name="Nadendla S."/>
            <person name="Lowell S."/>
            <person name="Myers T."/>
            <person name="Yan Y."/>
            <person name="Sichtig H."/>
        </authorList>
    </citation>
    <scope>NUCLEOTIDE SEQUENCE [LARGE SCALE GENOMIC DNA]</scope>
    <source>
        <strain evidence="1 2">FDAARGOS_1131</strain>
    </source>
</reference>
<protein>
    <submittedName>
        <fullName evidence="1">Uncharacterized protein</fullName>
    </submittedName>
</protein>
<organism evidence="1 2">
    <name type="scientific">Myroides odoratus</name>
    <name type="common">Flavobacterium odoratum</name>
    <dbReference type="NCBI Taxonomy" id="256"/>
    <lineage>
        <taxon>Bacteria</taxon>
        <taxon>Pseudomonadati</taxon>
        <taxon>Bacteroidota</taxon>
        <taxon>Flavobacteriia</taxon>
        <taxon>Flavobacteriales</taxon>
        <taxon>Flavobacteriaceae</taxon>
        <taxon>Myroides</taxon>
    </lineage>
</organism>
<dbReference type="EMBL" id="CP068108">
    <property type="protein sequence ID" value="QQU01202.1"/>
    <property type="molecule type" value="Genomic_DNA"/>
</dbReference>
<dbReference type="AlphaFoldDB" id="A0A9Q7E9I3"/>